<dbReference type="EMBL" id="PZPL01000001">
    <property type="protein sequence ID" value="PTL71685.1"/>
    <property type="molecule type" value="Genomic_DNA"/>
</dbReference>
<sequence>MRARRASADPGTVTGFVTPRVNAAARRVALEDTRFALFGLDDGVVILGGEERSTRGEEPAHRISPRAPYARFALYRALVRTREPRSQTTLAGECGVSQMSISKLLAADPALAGRTSGGWLAHDPTSLVERFLADYPGPGGLSEFWFSPRPVVEQGEIASTTDVSVLLSGDTAADRLAPWRIPRRARVYCDHSLPLEEAGFGRTDPREASLHVTIPADRTIRATATAWYPDGRTVDPLVAAWDLRSTGGADSSEAVDRLLSTAMTSWTR</sequence>
<evidence type="ECO:0000313" key="1">
    <source>
        <dbReference type="EMBL" id="PTL71685.1"/>
    </source>
</evidence>
<evidence type="ECO:0000313" key="2">
    <source>
        <dbReference type="Proteomes" id="UP000241085"/>
    </source>
</evidence>
<protein>
    <submittedName>
        <fullName evidence="1">Uncharacterized protein</fullName>
    </submittedName>
</protein>
<dbReference type="Proteomes" id="UP000241085">
    <property type="component" value="Unassembled WGS sequence"/>
</dbReference>
<accession>A0A2T4UQ82</accession>
<name>A0A2T4UQ82_9MICO</name>
<proteinExistence type="predicted"/>
<organism evidence="1 2">
    <name type="scientific">Rathayibacter caricis DSM 15933</name>
    <dbReference type="NCBI Taxonomy" id="1328867"/>
    <lineage>
        <taxon>Bacteria</taxon>
        <taxon>Bacillati</taxon>
        <taxon>Actinomycetota</taxon>
        <taxon>Actinomycetes</taxon>
        <taxon>Micrococcales</taxon>
        <taxon>Microbacteriaceae</taxon>
        <taxon>Rathayibacter</taxon>
    </lineage>
</organism>
<gene>
    <name evidence="1" type="ORF">C1I63_01685</name>
</gene>
<dbReference type="AlphaFoldDB" id="A0A2T4UQ82"/>
<keyword evidence="2" id="KW-1185">Reference proteome</keyword>
<comment type="caution">
    <text evidence="1">The sequence shown here is derived from an EMBL/GenBank/DDBJ whole genome shotgun (WGS) entry which is preliminary data.</text>
</comment>
<reference evidence="1 2" key="1">
    <citation type="submission" date="2018-03" db="EMBL/GenBank/DDBJ databases">
        <title>Bacteriophage NCPPB3778 and a type I-E CRISPR drive the evolution of the US Biological Select Agent, Rathayibacter toxicus.</title>
        <authorList>
            <person name="Davis E.W.II."/>
            <person name="Tabima J.F."/>
            <person name="Weisberg A.J."/>
            <person name="Dantas Lopes L."/>
            <person name="Wiseman M.S."/>
            <person name="Wiseman M.S."/>
            <person name="Pupko T."/>
            <person name="Belcher M.S."/>
            <person name="Sechler A.J."/>
            <person name="Tancos M.A."/>
            <person name="Schroeder B.K."/>
            <person name="Murray T.D."/>
            <person name="Luster D.G."/>
            <person name="Schneider W.L."/>
            <person name="Rogers E."/>
            <person name="Andreote F.D."/>
            <person name="Grunwald N.J."/>
            <person name="Putnam M.L."/>
            <person name="Chang J.H."/>
        </authorList>
    </citation>
    <scope>NUCLEOTIDE SEQUENCE [LARGE SCALE GENOMIC DNA]</scope>
    <source>
        <strain evidence="1 2">DSM 15933</strain>
    </source>
</reference>